<accession>S3A3R9</accession>
<dbReference type="eggNOG" id="COG4626">
    <property type="taxonomic scope" value="Bacteria"/>
</dbReference>
<dbReference type="HOGENOM" id="CLU_030716_1_0_11"/>
<name>S3A3R9_9CORY</name>
<comment type="caution">
    <text evidence="1">The sequence shown here is derived from an EMBL/GenBank/DDBJ whole genome shotgun (WGS) entry which is preliminary data.</text>
</comment>
<proteinExistence type="predicted"/>
<organism evidence="1 2">
    <name type="scientific">Corynebacterium pyruviciproducens ATCC BAA-1742</name>
    <dbReference type="NCBI Taxonomy" id="1125779"/>
    <lineage>
        <taxon>Bacteria</taxon>
        <taxon>Bacillati</taxon>
        <taxon>Actinomycetota</taxon>
        <taxon>Actinomycetes</taxon>
        <taxon>Mycobacteriales</taxon>
        <taxon>Corynebacteriaceae</taxon>
        <taxon>Corynebacterium</taxon>
    </lineage>
</organism>
<protein>
    <recommendedName>
        <fullName evidence="3">Phage terminase, large subunit</fullName>
    </recommendedName>
</protein>
<evidence type="ECO:0000313" key="2">
    <source>
        <dbReference type="Proteomes" id="UP000014408"/>
    </source>
</evidence>
<dbReference type="PATRIC" id="fig|1125779.3.peg.145"/>
<dbReference type="RefSeq" id="WP_016457078.1">
    <property type="nucleotide sequence ID" value="NZ_KE150446.1"/>
</dbReference>
<dbReference type="AlphaFoldDB" id="S3A3R9"/>
<keyword evidence="2" id="KW-1185">Reference proteome</keyword>
<gene>
    <name evidence="1" type="ORF">HMPREF1219_00154</name>
</gene>
<evidence type="ECO:0000313" key="1">
    <source>
        <dbReference type="EMBL" id="EPD70859.1"/>
    </source>
</evidence>
<sequence>MAFTVCDTPDWLVGRQEPVFELVPDGDTRLGEKAVKFCRLAGMTLYPWQEQLLLDMLRTHRVGGDELFSAREVVVPLARQNGKGEVLVARELVGVYLLGEKTILHTAHFLDTALDAAGRLWEVISENPALMGFWGDGKQPRRMKGNGKESIQFPGLGDDAQIQFRTRTPKTGRGLSVELLVLDECFSLPNQINAGLESLTLAKPNAQRVYISSPVDRFEHFHGAVFSAKRWAARDGAENVLYKEWSMEPGADPFDPETWAKTNPSLVDAPKPGVQLVEIENKAASAKTSEVLRDAFIVENLGTGNWVPRDGEDLDFVPIIPVEDWRKHTVVWPGDVGDVFLAVDVSPGAKTASVVSATRTASGGVFLSIAPDVGFDRDALVNGVAGTVEVVDPSGVMVDTKSPASTLVKPLELVGVRCDEMTWTTVKAATEEFLTLWNEGRISHDGDERWERALLCAGFRETSGGRAFTPSREGDITPLVAASFAVWAVQSLSVEDVEPEKLSRKVGAGVPVGISNSDVQVPVNPVAALSF</sequence>
<dbReference type="InterPro" id="IPR027417">
    <property type="entry name" value="P-loop_NTPase"/>
</dbReference>
<evidence type="ECO:0008006" key="3">
    <source>
        <dbReference type="Google" id="ProtNLM"/>
    </source>
</evidence>
<dbReference type="Gene3D" id="3.40.50.300">
    <property type="entry name" value="P-loop containing nucleotide triphosphate hydrolases"/>
    <property type="match status" value="1"/>
</dbReference>
<reference evidence="1 2" key="1">
    <citation type="submission" date="2013-05" db="EMBL/GenBank/DDBJ databases">
        <title>The Genome Sequence of Corynebacterium pyruviciproducens 1773O (ATCC BAA-1742).</title>
        <authorList>
            <consortium name="The Broad Institute Genomics Platform"/>
            <person name="Earl A."/>
            <person name="Ward D."/>
            <person name="Feldgarden M."/>
            <person name="Gevers D."/>
            <person name="Tong J."/>
            <person name="Walker B."/>
            <person name="Young S."/>
            <person name="Zeng Q."/>
            <person name="Gargeya S."/>
            <person name="Fitzgerald M."/>
            <person name="Haas B."/>
            <person name="Abouelleil A."/>
            <person name="Allen A.W."/>
            <person name="Alvarado L."/>
            <person name="Arachchi H.M."/>
            <person name="Berlin A.M."/>
            <person name="Chapman S.B."/>
            <person name="Gainer-Dewar J."/>
            <person name="Goldberg J."/>
            <person name="Griggs A."/>
            <person name="Gujja S."/>
            <person name="Hansen M."/>
            <person name="Howarth C."/>
            <person name="Imamovic A."/>
            <person name="Ireland A."/>
            <person name="Larimer J."/>
            <person name="McCowan C."/>
            <person name="Murphy C."/>
            <person name="Pearson M."/>
            <person name="Poon T.W."/>
            <person name="Priest M."/>
            <person name="Roberts A."/>
            <person name="Saif S."/>
            <person name="Shea T."/>
            <person name="Sisk P."/>
            <person name="Sykes S."/>
            <person name="Wortman J."/>
            <person name="Nusbaum C."/>
            <person name="Birren B."/>
        </authorList>
    </citation>
    <scope>NUCLEOTIDE SEQUENCE [LARGE SCALE GENOMIC DNA]</scope>
    <source>
        <strain evidence="1 2">ATCC BAA-1742</strain>
    </source>
</reference>
<dbReference type="Proteomes" id="UP000014408">
    <property type="component" value="Unassembled WGS sequence"/>
</dbReference>
<dbReference type="STRING" id="1125779.HMPREF1219_00154"/>
<dbReference type="EMBL" id="ATBY01000002">
    <property type="protein sequence ID" value="EPD70859.1"/>
    <property type="molecule type" value="Genomic_DNA"/>
</dbReference>